<keyword evidence="1 2" id="KW-0645">Protease</keyword>
<dbReference type="PRINTS" id="PR00830">
    <property type="entry name" value="ENDOLAPTASE"/>
</dbReference>
<dbReference type="PROSITE" id="PS51786">
    <property type="entry name" value="LON_PROTEOLYTIC"/>
    <property type="match status" value="1"/>
</dbReference>
<dbReference type="GO" id="GO:0030163">
    <property type="term" value="P:protein catabolic process"/>
    <property type="evidence" value="ECO:0007669"/>
    <property type="project" value="InterPro"/>
</dbReference>
<accession>A0A0U5B035</accession>
<evidence type="ECO:0000256" key="2">
    <source>
        <dbReference type="PROSITE-ProRule" id="PRU01122"/>
    </source>
</evidence>
<dbReference type="Pfam" id="PF05362">
    <property type="entry name" value="Lon_C"/>
    <property type="match status" value="1"/>
</dbReference>
<name>A0A0U5B035_9BACL</name>
<keyword evidence="4" id="KW-1185">Reference proteome</keyword>
<dbReference type="InterPro" id="IPR008269">
    <property type="entry name" value="Lon_proteolytic"/>
</dbReference>
<dbReference type="Pfam" id="PF13654">
    <property type="entry name" value="AAA_32"/>
    <property type="match status" value="1"/>
</dbReference>
<dbReference type="GO" id="GO:0004176">
    <property type="term" value="F:ATP-dependent peptidase activity"/>
    <property type="evidence" value="ECO:0007669"/>
    <property type="project" value="UniProtKB-UniRule"/>
</dbReference>
<feature type="active site" evidence="2">
    <location>
        <position position="663"/>
    </location>
</feature>
<dbReference type="InterPro" id="IPR027065">
    <property type="entry name" value="Lon_Prtase"/>
</dbReference>
<dbReference type="Gene3D" id="3.30.230.10">
    <property type="match status" value="1"/>
</dbReference>
<dbReference type="SUPFAM" id="SSF54211">
    <property type="entry name" value="Ribosomal protein S5 domain 2-like"/>
    <property type="match status" value="1"/>
</dbReference>
<dbReference type="InterPro" id="IPR020568">
    <property type="entry name" value="Ribosomal_Su5_D2-typ_SF"/>
</dbReference>
<dbReference type="GO" id="GO:0006508">
    <property type="term" value="P:proteolysis"/>
    <property type="evidence" value="ECO:0007669"/>
    <property type="project" value="UniProtKB-KW"/>
</dbReference>
<dbReference type="Pfam" id="PF20436">
    <property type="entry name" value="LonB_AAA-LID"/>
    <property type="match status" value="1"/>
</dbReference>
<dbReference type="RefSeq" id="WP_096463624.1">
    <property type="nucleotide sequence ID" value="NZ_AP017312.1"/>
</dbReference>
<dbReference type="KEGG" id="asoc:CB4_00718"/>
<evidence type="ECO:0000313" key="3">
    <source>
        <dbReference type="EMBL" id="BAU26591.1"/>
    </source>
</evidence>
<dbReference type="EMBL" id="AP017312">
    <property type="protein sequence ID" value="BAU26591.1"/>
    <property type="molecule type" value="Genomic_DNA"/>
</dbReference>
<keyword evidence="2 3" id="KW-0378">Hydrolase</keyword>
<dbReference type="EC" id="3.4.21.53" evidence="2"/>
<evidence type="ECO:0000313" key="4">
    <source>
        <dbReference type="Proteomes" id="UP000217696"/>
    </source>
</evidence>
<comment type="catalytic activity">
    <reaction evidence="2">
        <text>Hydrolysis of proteins in presence of ATP.</text>
        <dbReference type="EC" id="3.4.21.53"/>
    </reaction>
</comment>
<dbReference type="Proteomes" id="UP000217696">
    <property type="component" value="Chromosome"/>
</dbReference>
<dbReference type="InterPro" id="IPR027417">
    <property type="entry name" value="P-loop_NTPase"/>
</dbReference>
<feature type="active site" evidence="2">
    <location>
        <position position="706"/>
    </location>
</feature>
<dbReference type="GO" id="GO:0004252">
    <property type="term" value="F:serine-type endopeptidase activity"/>
    <property type="evidence" value="ECO:0007669"/>
    <property type="project" value="UniProtKB-UniRule"/>
</dbReference>
<sequence>MWKTVDKDVLDKRKVPAARLRAWIDPAVFPFETTAEAEPLHDGIIGQDRAVRAMEFGLQVRQAGYNLFVMGPPGTGKTTYARTKVAQLAQSKPTPADWCYVYNFTRPDYPLALSFPAGEGRVFKAYIDELFRGIERAIRTTFSGEEYEKQRQYTVQNFNNRAQEFWDKLEDKAEQLNFVLERTPEGIATIPLVSGEPMSNEAFSQLSKEEQEAWEKKSKQIEQEAAETLRQVHLVEKEMAQAVSSMNKDSARHAIYHLFQPLYNLYRDEQVQTYIKAYEENVIENHQLFREQEKEEDPMESLLETDRKSMYHRYRVNVVVDNSEVDGAPVVFETNPSYYNLFGRMEYRSTLGTMTTDFTMIKSGALHLANGGYLIMQAGELLRNPYAWHVLKRTLKAASIQIENAAEEQGLIAASGLKPEPIPLQVKVVLIGDPDVYRALAEWDDDFYELFQVNVEFDTEMKNEQANHLAFASFVRSYGEQEGLRPFHRSALAELIEHSVRLAEDQRKLTTGFQAVTRLLVEAEFWAEREGSDIVYAQHVRRALAEQEYRSNGMDERMREMIEDGTIMVDVDGERVGQINGLAVLQIGEYAFGQPHRITAQTFIGRSGIINIERETSLSGQIHHKGLLILSGYLAGKFAQDKPLPLSASITFEQTYSMIDGDSASSTELYALLSSLSGIPIRQGIAVTGSVNQWGEIQPIGGVNEKIEGFFAVCRALGLTGGQGVIIPHQNVKNLMLRREVIEAVENGMFHIWQVRTIEEGIEILTGIEAGVHGEKDGYLDDTLFAAVNKRLERMAAAGSDPADLVIDVDSDVVKQIMDQETGK</sequence>
<gene>
    <name evidence="3" type="primary">lon</name>
    <name evidence="3" type="ORF">CB4_00718</name>
</gene>
<dbReference type="GO" id="GO:0005524">
    <property type="term" value="F:ATP binding"/>
    <property type="evidence" value="ECO:0007669"/>
    <property type="project" value="InterPro"/>
</dbReference>
<reference evidence="3 4" key="1">
    <citation type="submission" date="2015-12" db="EMBL/GenBank/DDBJ databases">
        <title>Genome sequence of Aneurinibacillus soli.</title>
        <authorList>
            <person name="Lee J.S."/>
            <person name="Lee K.C."/>
            <person name="Kim K.K."/>
            <person name="Lee B.W."/>
        </authorList>
    </citation>
    <scope>NUCLEOTIDE SEQUENCE [LARGE SCALE GENOMIC DNA]</scope>
    <source>
        <strain evidence="3 4">CB4</strain>
    </source>
</reference>
<dbReference type="InterPro" id="IPR046843">
    <property type="entry name" value="LonB_AAA-LID"/>
</dbReference>
<organism evidence="3 4">
    <name type="scientific">Aneurinibacillus soli</name>
    <dbReference type="NCBI Taxonomy" id="1500254"/>
    <lineage>
        <taxon>Bacteria</taxon>
        <taxon>Bacillati</taxon>
        <taxon>Bacillota</taxon>
        <taxon>Bacilli</taxon>
        <taxon>Bacillales</taxon>
        <taxon>Paenibacillaceae</taxon>
        <taxon>Aneurinibacillus group</taxon>
        <taxon>Aneurinibacillus</taxon>
    </lineage>
</organism>
<protein>
    <recommendedName>
        <fullName evidence="2">endopeptidase La</fullName>
        <ecNumber evidence="2">3.4.21.53</ecNumber>
    </recommendedName>
</protein>
<proteinExistence type="inferred from homology"/>
<dbReference type="SUPFAM" id="SSF52540">
    <property type="entry name" value="P-loop containing nucleoside triphosphate hydrolases"/>
    <property type="match status" value="2"/>
</dbReference>
<dbReference type="InterPro" id="IPR046844">
    <property type="entry name" value="Lon-like_helical"/>
</dbReference>
<comment type="similarity">
    <text evidence="2">Belongs to the peptidase S16 family.</text>
</comment>
<dbReference type="Pfam" id="PF20437">
    <property type="entry name" value="LonC_helical"/>
    <property type="match status" value="1"/>
</dbReference>
<dbReference type="AlphaFoldDB" id="A0A0U5B035"/>
<dbReference type="InterPro" id="IPR014721">
    <property type="entry name" value="Ribsml_uS5_D2-typ_fold_subgr"/>
</dbReference>
<keyword evidence="2" id="KW-0720">Serine protease</keyword>
<dbReference type="Gene3D" id="1.10.8.60">
    <property type="match status" value="1"/>
</dbReference>
<dbReference type="Gene3D" id="3.40.50.300">
    <property type="entry name" value="P-loop containing nucleotide triphosphate hydrolases"/>
    <property type="match status" value="2"/>
</dbReference>
<dbReference type="OrthoDB" id="9758568at2"/>
<dbReference type="InterPro" id="IPR041699">
    <property type="entry name" value="AAA_32"/>
</dbReference>
<evidence type="ECO:0000256" key="1">
    <source>
        <dbReference type="ARBA" id="ARBA00022670"/>
    </source>
</evidence>
<dbReference type="PANTHER" id="PTHR10046">
    <property type="entry name" value="ATP DEPENDENT LON PROTEASE FAMILY MEMBER"/>
    <property type="match status" value="1"/>
</dbReference>